<dbReference type="STRING" id="240159.A0A4V6XYG1"/>
<dbReference type="SUPFAM" id="SSF56436">
    <property type="entry name" value="C-type lectin-like"/>
    <property type="match status" value="3"/>
</dbReference>
<dbReference type="Pfam" id="PF00059">
    <property type="entry name" value="Lectin_C"/>
    <property type="match status" value="1"/>
</dbReference>
<dbReference type="Gene3D" id="1.20.5.400">
    <property type="match status" value="2"/>
</dbReference>
<keyword evidence="6" id="KW-1185">Reference proteome</keyword>
<dbReference type="Proteomes" id="UP000298787">
    <property type="component" value="Chromosome 3"/>
</dbReference>
<evidence type="ECO:0000256" key="2">
    <source>
        <dbReference type="ARBA" id="ARBA00023157"/>
    </source>
</evidence>
<feature type="domain" description="C-type lectin" evidence="4">
    <location>
        <begin position="452"/>
        <end position="566"/>
    </location>
</feature>
<dbReference type="SMART" id="SM00034">
    <property type="entry name" value="CLECT"/>
    <property type="match status" value="2"/>
</dbReference>
<dbReference type="InterPro" id="IPR033989">
    <property type="entry name" value="CD209-like_CTLD"/>
</dbReference>
<protein>
    <submittedName>
        <fullName evidence="5">C-type lectin domain family 4 member M CD209 antigen-like protein 1</fullName>
    </submittedName>
</protein>
<dbReference type="AlphaFoldDB" id="A0A4V6XYG1"/>
<dbReference type="PANTHER" id="PTHR22803">
    <property type="entry name" value="MANNOSE, PHOSPHOLIPASE, LECTIN RECEPTOR RELATED"/>
    <property type="match status" value="1"/>
</dbReference>
<dbReference type="PROSITE" id="PS50041">
    <property type="entry name" value="C_TYPE_LECTIN_2"/>
    <property type="match status" value="2"/>
</dbReference>
<evidence type="ECO:0000256" key="1">
    <source>
        <dbReference type="ARBA" id="ARBA00022734"/>
    </source>
</evidence>
<dbReference type="InterPro" id="IPR001304">
    <property type="entry name" value="C-type_lectin-like"/>
</dbReference>
<reference evidence="5 6" key="1">
    <citation type="submission" date="2019-01" db="EMBL/GenBank/DDBJ databases">
        <title>Genome Assembly of Collichthys lucidus.</title>
        <authorList>
            <person name="Cai M."/>
            <person name="Xiao S."/>
        </authorList>
    </citation>
    <scope>NUCLEOTIDE SEQUENCE [LARGE SCALE GENOMIC DNA]</scope>
    <source>
        <strain evidence="5">JT15FE1705JMU</strain>
        <tissue evidence="5">Muscle</tissue>
    </source>
</reference>
<evidence type="ECO:0000313" key="5">
    <source>
        <dbReference type="EMBL" id="TKS68902.1"/>
    </source>
</evidence>
<sequence length="571" mass="66958">MVKFVHKEESEITMDYVNLPALPEADALKSCSGKDGGVTPAVPGMKVYRLVAVSFGLLCILQGALNISLRLALDKEASCNNLTKETAELRGKLSNFHYYFKQGWVYFHPSFYYISSVMKSWNDSRNDCLQRGADLMIINSKEEQKLYRAQHNMDELAIYVNVERPAGHSSTREREMQSSEKIYENMFLNTLERNITGPAFSVTRSNSEWKMEMALLHNNLTGEKEQYQSSYNNLTEKKEDLQANYNILRKENEQFQSSYYNLTEQKERLQTNYNRLRREKEQLQSHYDDLTKKGKQLQTEKDQLQKKLEALTKEKNDLQKNIGKEDHYLNQGWVYFGSSFYYISSGNKTWQDSREDCLQRGADLAIINSEAEQLFRFGFSFWRSGEPNNYRGRNEDCVELANNWNDVECEHDSDDNTTDPVAALRKVTKERDELNKKLTIFTEYSRQGWMYFNNSFYYISTLKKTWQDSRSDCQQRGADLMIINSIEEQNFTRRFCTHMWIGLTDQEKEGTWKWVDGTLLTTSYWGINEPNSHEGMDEDCGEIKFYDDLNSWNDKPCQTKNTWMCEKTMVL</sequence>
<keyword evidence="2" id="KW-1015">Disulfide bond</keyword>
<feature type="domain" description="C-type lectin" evidence="4">
    <location>
        <begin position="314"/>
        <end position="410"/>
    </location>
</feature>
<dbReference type="InterPro" id="IPR018378">
    <property type="entry name" value="C-type_lectin_CS"/>
</dbReference>
<gene>
    <name evidence="5" type="ORF">D9C73_002965</name>
</gene>
<name>A0A4V6XYG1_COLLU</name>
<evidence type="ECO:0000256" key="3">
    <source>
        <dbReference type="SAM" id="Coils"/>
    </source>
</evidence>
<dbReference type="InterPro" id="IPR016187">
    <property type="entry name" value="CTDL_fold"/>
</dbReference>
<evidence type="ECO:0000313" key="6">
    <source>
        <dbReference type="Proteomes" id="UP000298787"/>
    </source>
</evidence>
<accession>A0A4V6XYG1</accession>
<dbReference type="Gene3D" id="3.10.100.10">
    <property type="entry name" value="Mannose-Binding Protein A, subunit A"/>
    <property type="match status" value="4"/>
</dbReference>
<dbReference type="EMBL" id="CM014080">
    <property type="protein sequence ID" value="TKS68902.1"/>
    <property type="molecule type" value="Genomic_DNA"/>
</dbReference>
<dbReference type="InterPro" id="IPR016186">
    <property type="entry name" value="C-type_lectin-like/link_sf"/>
</dbReference>
<dbReference type="CDD" id="cd03590">
    <property type="entry name" value="CLECT_DC-SIGN_like"/>
    <property type="match status" value="1"/>
</dbReference>
<keyword evidence="3" id="KW-0175">Coiled coil</keyword>
<feature type="coiled-coil region" evidence="3">
    <location>
        <begin position="217"/>
        <end position="321"/>
    </location>
</feature>
<dbReference type="PROSITE" id="PS00615">
    <property type="entry name" value="C_TYPE_LECTIN_1"/>
    <property type="match status" value="1"/>
</dbReference>
<evidence type="ECO:0000259" key="4">
    <source>
        <dbReference type="PROSITE" id="PS50041"/>
    </source>
</evidence>
<dbReference type="InterPro" id="IPR050111">
    <property type="entry name" value="C-type_lectin/snaclec_domain"/>
</dbReference>
<organism evidence="5 6">
    <name type="scientific">Collichthys lucidus</name>
    <name type="common">Big head croaker</name>
    <name type="synonym">Sciaena lucida</name>
    <dbReference type="NCBI Taxonomy" id="240159"/>
    <lineage>
        <taxon>Eukaryota</taxon>
        <taxon>Metazoa</taxon>
        <taxon>Chordata</taxon>
        <taxon>Craniata</taxon>
        <taxon>Vertebrata</taxon>
        <taxon>Euteleostomi</taxon>
        <taxon>Actinopterygii</taxon>
        <taxon>Neopterygii</taxon>
        <taxon>Teleostei</taxon>
        <taxon>Neoteleostei</taxon>
        <taxon>Acanthomorphata</taxon>
        <taxon>Eupercaria</taxon>
        <taxon>Sciaenidae</taxon>
        <taxon>Collichthys</taxon>
    </lineage>
</organism>
<keyword evidence="1 5" id="KW-0430">Lectin</keyword>
<proteinExistence type="predicted"/>
<dbReference type="GO" id="GO:0030246">
    <property type="term" value="F:carbohydrate binding"/>
    <property type="evidence" value="ECO:0007669"/>
    <property type="project" value="UniProtKB-KW"/>
</dbReference>